<evidence type="ECO:0000313" key="18">
    <source>
        <dbReference type="Proteomes" id="UP000294616"/>
    </source>
</evidence>
<keyword evidence="5 15" id="KW-0808">Transferase</keyword>
<name>A0A4R1LVK3_9SPHI</name>
<dbReference type="HAMAP" id="MF_01113">
    <property type="entry name" value="DNApol_IV"/>
    <property type="match status" value="1"/>
</dbReference>
<dbReference type="EC" id="2.7.7.7" evidence="15"/>
<dbReference type="InterPro" id="IPR043502">
    <property type="entry name" value="DNA/RNA_pol_sf"/>
</dbReference>
<dbReference type="Gene3D" id="1.10.150.20">
    <property type="entry name" value="5' to 3' exonuclease, C-terminal subdomain"/>
    <property type="match status" value="1"/>
</dbReference>
<dbReference type="GO" id="GO:0005829">
    <property type="term" value="C:cytosol"/>
    <property type="evidence" value="ECO:0007669"/>
    <property type="project" value="TreeGrafter"/>
</dbReference>
<comment type="caution">
    <text evidence="17">The sequence shown here is derived from an EMBL/GenBank/DDBJ whole genome shotgun (WGS) entry which is preliminary data.</text>
</comment>
<evidence type="ECO:0000256" key="7">
    <source>
        <dbReference type="ARBA" id="ARBA00022705"/>
    </source>
</evidence>
<keyword evidence="8 15" id="KW-0479">Metal-binding</keyword>
<evidence type="ECO:0000256" key="8">
    <source>
        <dbReference type="ARBA" id="ARBA00022723"/>
    </source>
</evidence>
<dbReference type="GO" id="GO:0006281">
    <property type="term" value="P:DNA repair"/>
    <property type="evidence" value="ECO:0007669"/>
    <property type="project" value="UniProtKB-UniRule"/>
</dbReference>
<comment type="subunit">
    <text evidence="15">Monomer.</text>
</comment>
<evidence type="ECO:0000256" key="2">
    <source>
        <dbReference type="ARBA" id="ARBA00010945"/>
    </source>
</evidence>
<proteinExistence type="inferred from homology"/>
<comment type="function">
    <text evidence="15">Poorly processive, error-prone DNA polymerase involved in untargeted mutagenesis. Copies undamaged DNA at stalled replication forks, which arise in vivo from mismatched or misaligned primer ends. These misaligned primers can be extended by PolIV. Exhibits no 3'-5' exonuclease (proofreading) activity. May be involved in translesional synthesis, in conjunction with the beta clamp from PolIII.</text>
</comment>
<organism evidence="17 18">
    <name type="scientific">Albibacterium bauzanense</name>
    <dbReference type="NCBI Taxonomy" id="653929"/>
    <lineage>
        <taxon>Bacteria</taxon>
        <taxon>Pseudomonadati</taxon>
        <taxon>Bacteroidota</taxon>
        <taxon>Sphingobacteriia</taxon>
        <taxon>Sphingobacteriales</taxon>
        <taxon>Sphingobacteriaceae</taxon>
        <taxon>Albibacterium</taxon>
    </lineage>
</organism>
<comment type="cofactor">
    <cofactor evidence="15">
        <name>Mg(2+)</name>
        <dbReference type="ChEBI" id="CHEBI:18420"/>
    </cofactor>
    <text evidence="15">Binds 2 magnesium ions per subunit.</text>
</comment>
<keyword evidence="12 15" id="KW-0238">DNA-binding</keyword>
<dbReference type="InterPro" id="IPR043128">
    <property type="entry name" value="Rev_trsase/Diguanyl_cyclase"/>
</dbReference>
<evidence type="ECO:0000256" key="3">
    <source>
        <dbReference type="ARBA" id="ARBA00022457"/>
    </source>
</evidence>
<keyword evidence="18" id="KW-1185">Reference proteome</keyword>
<dbReference type="GO" id="GO:0009432">
    <property type="term" value="P:SOS response"/>
    <property type="evidence" value="ECO:0007669"/>
    <property type="project" value="TreeGrafter"/>
</dbReference>
<gene>
    <name evidence="15" type="primary">dinB</name>
    <name evidence="17" type="ORF">C8N28_2029</name>
</gene>
<dbReference type="InterPro" id="IPR050116">
    <property type="entry name" value="DNA_polymerase-Y"/>
</dbReference>
<dbReference type="Gene3D" id="3.30.70.270">
    <property type="match status" value="1"/>
</dbReference>
<evidence type="ECO:0000256" key="15">
    <source>
        <dbReference type="HAMAP-Rule" id="MF_01113"/>
    </source>
</evidence>
<dbReference type="GO" id="GO:0006261">
    <property type="term" value="P:DNA-templated DNA replication"/>
    <property type="evidence" value="ECO:0007669"/>
    <property type="project" value="UniProtKB-UniRule"/>
</dbReference>
<dbReference type="SUPFAM" id="SSF100879">
    <property type="entry name" value="Lesion bypass DNA polymerase (Y-family), little finger domain"/>
    <property type="match status" value="1"/>
</dbReference>
<dbReference type="PROSITE" id="PS50173">
    <property type="entry name" value="UMUC"/>
    <property type="match status" value="1"/>
</dbReference>
<keyword evidence="10 15" id="KW-0460">Magnesium</keyword>
<accession>A0A4R1LVK3</accession>
<dbReference type="InterPro" id="IPR022880">
    <property type="entry name" value="DNApol_IV"/>
</dbReference>
<evidence type="ECO:0000256" key="6">
    <source>
        <dbReference type="ARBA" id="ARBA00022695"/>
    </source>
</evidence>
<dbReference type="GO" id="GO:0003887">
    <property type="term" value="F:DNA-directed DNA polymerase activity"/>
    <property type="evidence" value="ECO:0007669"/>
    <property type="project" value="UniProtKB-UniRule"/>
</dbReference>
<evidence type="ECO:0000256" key="4">
    <source>
        <dbReference type="ARBA" id="ARBA00022490"/>
    </source>
</evidence>
<feature type="site" description="Substrate discrimination" evidence="15">
    <location>
        <position position="23"/>
    </location>
</feature>
<keyword evidence="7 15" id="KW-0235">DNA replication</keyword>
<keyword evidence="3 15" id="KW-0515">Mutator protein</keyword>
<dbReference type="Pfam" id="PF11799">
    <property type="entry name" value="IMS_C"/>
    <property type="match status" value="1"/>
</dbReference>
<dbReference type="InterPro" id="IPR001126">
    <property type="entry name" value="UmuC"/>
</dbReference>
<dbReference type="Gene3D" id="3.40.1170.60">
    <property type="match status" value="1"/>
</dbReference>
<feature type="active site" evidence="15">
    <location>
        <position position="113"/>
    </location>
</feature>
<dbReference type="RefSeq" id="WP_246012790.1">
    <property type="nucleotide sequence ID" value="NZ_SMGO01000002.1"/>
</dbReference>
<dbReference type="AlphaFoldDB" id="A0A4R1LVK3"/>
<dbReference type="CDD" id="cd03586">
    <property type="entry name" value="PolY_Pol_IV_kappa"/>
    <property type="match status" value="1"/>
</dbReference>
<evidence type="ECO:0000259" key="16">
    <source>
        <dbReference type="PROSITE" id="PS50173"/>
    </source>
</evidence>
<dbReference type="PANTHER" id="PTHR11076">
    <property type="entry name" value="DNA REPAIR POLYMERASE UMUC / TRANSFERASE FAMILY MEMBER"/>
    <property type="match status" value="1"/>
</dbReference>
<reference evidence="17 18" key="1">
    <citation type="submission" date="2019-03" db="EMBL/GenBank/DDBJ databases">
        <title>Genomic Encyclopedia of Archaeal and Bacterial Type Strains, Phase II (KMG-II): from individual species to whole genera.</title>
        <authorList>
            <person name="Goeker M."/>
        </authorList>
    </citation>
    <scope>NUCLEOTIDE SEQUENCE [LARGE SCALE GENOMIC DNA]</scope>
    <source>
        <strain evidence="17 18">DSM 22554</strain>
    </source>
</reference>
<evidence type="ECO:0000256" key="9">
    <source>
        <dbReference type="ARBA" id="ARBA00022763"/>
    </source>
</evidence>
<feature type="domain" description="UmuC" evidence="16">
    <location>
        <begin position="14"/>
        <end position="193"/>
    </location>
</feature>
<evidence type="ECO:0000313" key="17">
    <source>
        <dbReference type="EMBL" id="TCK83428.1"/>
    </source>
</evidence>
<feature type="binding site" evidence="15">
    <location>
        <position position="18"/>
    </location>
    <ligand>
        <name>Mg(2+)</name>
        <dbReference type="ChEBI" id="CHEBI:18420"/>
    </ligand>
</feature>
<dbReference type="GO" id="GO:0000287">
    <property type="term" value="F:magnesium ion binding"/>
    <property type="evidence" value="ECO:0007669"/>
    <property type="project" value="UniProtKB-UniRule"/>
</dbReference>
<evidence type="ECO:0000256" key="5">
    <source>
        <dbReference type="ARBA" id="ARBA00022679"/>
    </source>
</evidence>
<dbReference type="InterPro" id="IPR036775">
    <property type="entry name" value="DNA_pol_Y-fam_lit_finger_sf"/>
</dbReference>
<dbReference type="GO" id="GO:0003684">
    <property type="term" value="F:damaged DNA binding"/>
    <property type="evidence" value="ECO:0007669"/>
    <property type="project" value="InterPro"/>
</dbReference>
<dbReference type="SUPFAM" id="SSF56672">
    <property type="entry name" value="DNA/RNA polymerases"/>
    <property type="match status" value="1"/>
</dbReference>
<dbReference type="FunFam" id="3.40.1170.60:FF:000001">
    <property type="entry name" value="DNA polymerase IV"/>
    <property type="match status" value="1"/>
</dbReference>
<comment type="catalytic activity">
    <reaction evidence="14 15">
        <text>DNA(n) + a 2'-deoxyribonucleoside 5'-triphosphate = DNA(n+1) + diphosphate</text>
        <dbReference type="Rhea" id="RHEA:22508"/>
        <dbReference type="Rhea" id="RHEA-COMP:17339"/>
        <dbReference type="Rhea" id="RHEA-COMP:17340"/>
        <dbReference type="ChEBI" id="CHEBI:33019"/>
        <dbReference type="ChEBI" id="CHEBI:61560"/>
        <dbReference type="ChEBI" id="CHEBI:173112"/>
        <dbReference type="EC" id="2.7.7.7"/>
    </reaction>
</comment>
<keyword evidence="9 15" id="KW-0227">DNA damage</keyword>
<evidence type="ECO:0000256" key="1">
    <source>
        <dbReference type="ARBA" id="ARBA00004496"/>
    </source>
</evidence>
<sequence length="400" mass="45594">MIRSFAKEIMEKHIVHCDLDTFFVSVERLQNAELINKPVLIGGSSDRGVVASCSYEARKYGVHSAMPMRLARQLCPEAILVKGDMDQYSKYSAMVTEIISERAPIVEKASIDEHYLDVSGMDKFFGCWKWTQELRQRIIKETGLPISFGLSINKTVSKIATGTAKPSGERQVETGTEKSFLAPLSIKKIPMVGAKTYTLLRNMGISKIRTLQEMEVQTMHRVMGQNGVSIWKKANALDNAPVIPFSEQKSMSSEHTFEIDTIEMTLLRKILITMIDELAFNLRKEGKLTACITLKIRYSNFDTHTRQMKITYTNSEKILTERVLELFDKLYSRRMLIRLVGVKLSNLIAGSHQVDLFDDGIKELNLGVAMDYIRMHFGTDKIMRAVSLKEEVQRKEKRCY</sequence>
<dbReference type="Proteomes" id="UP000294616">
    <property type="component" value="Unassembled WGS sequence"/>
</dbReference>
<evidence type="ECO:0000256" key="11">
    <source>
        <dbReference type="ARBA" id="ARBA00022932"/>
    </source>
</evidence>
<evidence type="ECO:0000256" key="13">
    <source>
        <dbReference type="ARBA" id="ARBA00023204"/>
    </source>
</evidence>
<feature type="binding site" evidence="15">
    <location>
        <position position="112"/>
    </location>
    <ligand>
        <name>Mg(2+)</name>
        <dbReference type="ChEBI" id="CHEBI:18420"/>
    </ligand>
</feature>
<protein>
    <recommendedName>
        <fullName evidence="15">DNA polymerase IV</fullName>
        <shortName evidence="15">Pol IV</shortName>
        <ecNumber evidence="15">2.7.7.7</ecNumber>
    </recommendedName>
</protein>
<evidence type="ECO:0000256" key="14">
    <source>
        <dbReference type="ARBA" id="ARBA00049244"/>
    </source>
</evidence>
<dbReference type="EMBL" id="SMGO01000002">
    <property type="protein sequence ID" value="TCK83428.1"/>
    <property type="molecule type" value="Genomic_DNA"/>
</dbReference>
<dbReference type="Pfam" id="PF00817">
    <property type="entry name" value="IMS"/>
    <property type="match status" value="1"/>
</dbReference>
<keyword evidence="11 15" id="KW-0239">DNA-directed DNA polymerase</keyword>
<dbReference type="Gene3D" id="3.30.1490.100">
    <property type="entry name" value="DNA polymerase, Y-family, little finger domain"/>
    <property type="match status" value="1"/>
</dbReference>
<dbReference type="GO" id="GO:0042276">
    <property type="term" value="P:error-prone translesion synthesis"/>
    <property type="evidence" value="ECO:0007669"/>
    <property type="project" value="TreeGrafter"/>
</dbReference>
<keyword evidence="4 15" id="KW-0963">Cytoplasm</keyword>
<keyword evidence="13 15" id="KW-0234">DNA repair</keyword>
<evidence type="ECO:0000256" key="12">
    <source>
        <dbReference type="ARBA" id="ARBA00023125"/>
    </source>
</evidence>
<dbReference type="InterPro" id="IPR017961">
    <property type="entry name" value="DNA_pol_Y-fam_little_finger"/>
</dbReference>
<dbReference type="NCBIfam" id="NF002677">
    <property type="entry name" value="PRK02406.1"/>
    <property type="match status" value="1"/>
</dbReference>
<dbReference type="PANTHER" id="PTHR11076:SF33">
    <property type="entry name" value="DNA POLYMERASE KAPPA"/>
    <property type="match status" value="1"/>
</dbReference>
<comment type="similarity">
    <text evidence="2 15">Belongs to the DNA polymerase type-Y family.</text>
</comment>
<evidence type="ECO:0000256" key="10">
    <source>
        <dbReference type="ARBA" id="ARBA00022842"/>
    </source>
</evidence>
<comment type="subcellular location">
    <subcellularLocation>
        <location evidence="1 15">Cytoplasm</location>
    </subcellularLocation>
</comment>
<keyword evidence="6 15" id="KW-0548">Nucleotidyltransferase</keyword>